<sequence length="144" mass="15957">MHELHPDLLWLGGSLDLQDFRSLFDVGINAVMDIAFEEPPARLPRQLLYLRFPLNDGGGNDSTTLRFAVQSLVDLLHTGTRTIVACSAGMSRSPTIAAYALACYLDITPAMAIQRIATIKALEIKSQLWSDLADVYPSVRRPTW</sequence>
<dbReference type="Gene3D" id="3.90.190.10">
    <property type="entry name" value="Protein tyrosine phosphatase superfamily"/>
    <property type="match status" value="1"/>
</dbReference>
<proteinExistence type="predicted"/>
<dbReference type="Proteomes" id="UP000316598">
    <property type="component" value="Unassembled WGS sequence"/>
</dbReference>
<dbReference type="InterPro" id="IPR029021">
    <property type="entry name" value="Prot-tyrosine_phosphatase-like"/>
</dbReference>
<dbReference type="OrthoDB" id="278239at2"/>
<dbReference type="RefSeq" id="WP_146517051.1">
    <property type="nucleotide sequence ID" value="NZ_SJPI01000003.1"/>
</dbReference>
<dbReference type="EMBL" id="SJPI01000003">
    <property type="protein sequence ID" value="TWT49562.1"/>
    <property type="molecule type" value="Genomic_DNA"/>
</dbReference>
<dbReference type="AlphaFoldDB" id="A0A5C5WID2"/>
<protein>
    <submittedName>
        <fullName evidence="1">Dual specificity phosphatase, catalytic domain</fullName>
    </submittedName>
</protein>
<evidence type="ECO:0000313" key="2">
    <source>
        <dbReference type="Proteomes" id="UP000316598"/>
    </source>
</evidence>
<reference evidence="1 2" key="1">
    <citation type="submission" date="2019-02" db="EMBL/GenBank/DDBJ databases">
        <title>Deep-cultivation of Planctomycetes and their phenomic and genomic characterization uncovers novel biology.</title>
        <authorList>
            <person name="Wiegand S."/>
            <person name="Jogler M."/>
            <person name="Boedeker C."/>
            <person name="Pinto D."/>
            <person name="Vollmers J."/>
            <person name="Rivas-Marin E."/>
            <person name="Kohn T."/>
            <person name="Peeters S.H."/>
            <person name="Heuer A."/>
            <person name="Rast P."/>
            <person name="Oberbeckmann S."/>
            <person name="Bunk B."/>
            <person name="Jeske O."/>
            <person name="Meyerdierks A."/>
            <person name="Storesund J.E."/>
            <person name="Kallscheuer N."/>
            <person name="Luecker S."/>
            <person name="Lage O.M."/>
            <person name="Pohl T."/>
            <person name="Merkel B.J."/>
            <person name="Hornburger P."/>
            <person name="Mueller R.-W."/>
            <person name="Bruemmer F."/>
            <person name="Labrenz M."/>
            <person name="Spormann A.M."/>
            <person name="Op Den Camp H."/>
            <person name="Overmann J."/>
            <person name="Amann R."/>
            <person name="Jetten M.S.M."/>
            <person name="Mascher T."/>
            <person name="Medema M.H."/>
            <person name="Devos D.P."/>
            <person name="Kaster A.-K."/>
            <person name="Ovreas L."/>
            <person name="Rohde M."/>
            <person name="Galperin M.Y."/>
            <person name="Jogler C."/>
        </authorList>
    </citation>
    <scope>NUCLEOTIDE SEQUENCE [LARGE SCALE GENOMIC DNA]</scope>
    <source>
        <strain evidence="1 2">Pla22</strain>
    </source>
</reference>
<keyword evidence="2" id="KW-1185">Reference proteome</keyword>
<evidence type="ECO:0000313" key="1">
    <source>
        <dbReference type="EMBL" id="TWT49562.1"/>
    </source>
</evidence>
<dbReference type="SUPFAM" id="SSF52799">
    <property type="entry name" value="(Phosphotyrosine protein) phosphatases II"/>
    <property type="match status" value="1"/>
</dbReference>
<name>A0A5C5WID2_9BACT</name>
<accession>A0A5C5WID2</accession>
<comment type="caution">
    <text evidence="1">The sequence shown here is derived from an EMBL/GenBank/DDBJ whole genome shotgun (WGS) entry which is preliminary data.</text>
</comment>
<organism evidence="1 2">
    <name type="scientific">Rubripirellula amarantea</name>
    <dbReference type="NCBI Taxonomy" id="2527999"/>
    <lineage>
        <taxon>Bacteria</taxon>
        <taxon>Pseudomonadati</taxon>
        <taxon>Planctomycetota</taxon>
        <taxon>Planctomycetia</taxon>
        <taxon>Pirellulales</taxon>
        <taxon>Pirellulaceae</taxon>
        <taxon>Rubripirellula</taxon>
    </lineage>
</organism>
<gene>
    <name evidence="1" type="ORF">Pla22_47590</name>
</gene>